<dbReference type="Proteomes" id="UP000233491">
    <property type="component" value="Unassembled WGS sequence"/>
</dbReference>
<gene>
    <name evidence="2" type="ORF">CXZ10_02060</name>
</gene>
<keyword evidence="1" id="KW-0812">Transmembrane</keyword>
<dbReference type="OrthoDB" id="9945135at2"/>
<dbReference type="EMBL" id="PJNW01000002">
    <property type="protein sequence ID" value="PKR90196.1"/>
    <property type="molecule type" value="Genomic_DNA"/>
</dbReference>
<evidence type="ECO:0000313" key="3">
    <source>
        <dbReference type="Proteomes" id="UP000233491"/>
    </source>
</evidence>
<proteinExistence type="predicted"/>
<accession>A0A1I4R5Y6</accession>
<reference evidence="2 3" key="1">
    <citation type="submission" date="2017-12" db="EMBL/GenBank/DDBJ databases">
        <title>Anaerobic carbon monoxide metabolism by Pleomorphomonas carboxyditropha sp. nov., a new mesophilic hydrogenogenic carboxidotroph.</title>
        <authorList>
            <person name="Esquivel-Elizondo S."/>
            <person name="Krajmalnik-Brown R."/>
        </authorList>
    </citation>
    <scope>NUCLEOTIDE SEQUENCE [LARGE SCALE GENOMIC DNA]</scope>
    <source>
        <strain evidence="2 3">R5-392</strain>
    </source>
</reference>
<organism evidence="2 3">
    <name type="scientific">Pleomorphomonas diazotrophica</name>
    <dbReference type="NCBI Taxonomy" id="1166257"/>
    <lineage>
        <taxon>Bacteria</taxon>
        <taxon>Pseudomonadati</taxon>
        <taxon>Pseudomonadota</taxon>
        <taxon>Alphaproteobacteria</taxon>
        <taxon>Hyphomicrobiales</taxon>
        <taxon>Pleomorphomonadaceae</taxon>
        <taxon>Pleomorphomonas</taxon>
    </lineage>
</organism>
<evidence type="ECO:0000313" key="2">
    <source>
        <dbReference type="EMBL" id="PKR90196.1"/>
    </source>
</evidence>
<dbReference type="RefSeq" id="WP_101287292.1">
    <property type="nucleotide sequence ID" value="NZ_FOUQ01000001.1"/>
</dbReference>
<evidence type="ECO:0000256" key="1">
    <source>
        <dbReference type="SAM" id="Phobius"/>
    </source>
</evidence>
<comment type="caution">
    <text evidence="2">The sequence shown here is derived from an EMBL/GenBank/DDBJ whole genome shotgun (WGS) entry which is preliminary data.</text>
</comment>
<keyword evidence="1" id="KW-1133">Transmembrane helix</keyword>
<feature type="transmembrane region" description="Helical" evidence="1">
    <location>
        <begin position="51"/>
        <end position="75"/>
    </location>
</feature>
<sequence>MLALELVLVLVVAGLVVGTQFRLIAMAPLALAACACAFLEAMTLGASGSRIALHIAEAAIFFEVAYALGAMLVHVRLPFLPVRPRI</sequence>
<dbReference type="AlphaFoldDB" id="A0A1I4R5Y6"/>
<keyword evidence="3" id="KW-1185">Reference proteome</keyword>
<protein>
    <submittedName>
        <fullName evidence="2">Uncharacterized protein</fullName>
    </submittedName>
</protein>
<keyword evidence="1" id="KW-0472">Membrane</keyword>
<name>A0A1I4R5Y6_9HYPH</name>